<dbReference type="SUPFAM" id="SSF47323">
    <property type="entry name" value="Anticodon-binding domain of a subclass of class I aminoacyl-tRNA synthetases"/>
    <property type="match status" value="1"/>
</dbReference>
<evidence type="ECO:0000256" key="9">
    <source>
        <dbReference type="HAMAP-Rule" id="MF_02004"/>
    </source>
</evidence>
<comment type="caution">
    <text evidence="13">The sequence shown here is derived from an EMBL/GenBank/DDBJ whole genome shotgun (WGS) entry which is preliminary data.</text>
</comment>
<evidence type="ECO:0000259" key="10">
    <source>
        <dbReference type="Pfam" id="PF00133"/>
    </source>
</evidence>
<dbReference type="InterPro" id="IPR033705">
    <property type="entry name" value="Anticodon_Ia_Val"/>
</dbReference>
<organism evidence="13 14">
    <name type="scientific">Bacteroides mediterraneensis</name>
    <dbReference type="NCBI Taxonomy" id="1841856"/>
    <lineage>
        <taxon>Bacteria</taxon>
        <taxon>Pseudomonadati</taxon>
        <taxon>Bacteroidota</taxon>
        <taxon>Bacteroidia</taxon>
        <taxon>Bacteroidales</taxon>
        <taxon>Bacteroidaceae</taxon>
        <taxon>Bacteroides</taxon>
    </lineage>
</organism>
<evidence type="ECO:0000256" key="7">
    <source>
        <dbReference type="ARBA" id="ARBA00023146"/>
    </source>
</evidence>
<comment type="catalytic activity">
    <reaction evidence="8 9">
        <text>tRNA(Val) + L-valine + ATP = L-valyl-tRNA(Val) + AMP + diphosphate</text>
        <dbReference type="Rhea" id="RHEA:10704"/>
        <dbReference type="Rhea" id="RHEA-COMP:9672"/>
        <dbReference type="Rhea" id="RHEA-COMP:9708"/>
        <dbReference type="ChEBI" id="CHEBI:30616"/>
        <dbReference type="ChEBI" id="CHEBI:33019"/>
        <dbReference type="ChEBI" id="CHEBI:57762"/>
        <dbReference type="ChEBI" id="CHEBI:78442"/>
        <dbReference type="ChEBI" id="CHEBI:78537"/>
        <dbReference type="ChEBI" id="CHEBI:456215"/>
        <dbReference type="EC" id="6.1.1.9"/>
    </reaction>
</comment>
<dbReference type="SUPFAM" id="SSF46589">
    <property type="entry name" value="tRNA-binding arm"/>
    <property type="match status" value="1"/>
</dbReference>
<keyword evidence="7 9" id="KW-0030">Aminoacyl-tRNA synthetase</keyword>
<dbReference type="Pfam" id="PF10458">
    <property type="entry name" value="Val_tRNA-synt_C"/>
    <property type="match status" value="1"/>
</dbReference>
<dbReference type="PANTHER" id="PTHR11946:SF109">
    <property type="entry name" value="VALINE--TRNA LIGASE"/>
    <property type="match status" value="1"/>
</dbReference>
<dbReference type="InterPro" id="IPR014729">
    <property type="entry name" value="Rossmann-like_a/b/a_fold"/>
</dbReference>
<dbReference type="NCBIfam" id="NF004349">
    <property type="entry name" value="PRK05729.1"/>
    <property type="match status" value="1"/>
</dbReference>
<evidence type="ECO:0000256" key="2">
    <source>
        <dbReference type="ARBA" id="ARBA00022598"/>
    </source>
</evidence>
<feature type="domain" description="Methionyl/Valyl/Leucyl/Isoleucyl-tRNA synthetase anticodon-binding" evidence="11">
    <location>
        <begin position="631"/>
        <end position="772"/>
    </location>
</feature>
<feature type="short sequence motif" description="'HIGH' region" evidence="9">
    <location>
        <begin position="43"/>
        <end position="53"/>
    </location>
</feature>
<dbReference type="CDD" id="cd07962">
    <property type="entry name" value="Anticodon_Ia_Val"/>
    <property type="match status" value="1"/>
</dbReference>
<dbReference type="Pfam" id="PF00133">
    <property type="entry name" value="tRNA-synt_1"/>
    <property type="match status" value="1"/>
</dbReference>
<evidence type="ECO:0000259" key="11">
    <source>
        <dbReference type="Pfam" id="PF08264"/>
    </source>
</evidence>
<dbReference type="EMBL" id="JACJJW010000003">
    <property type="protein sequence ID" value="MBM6757434.1"/>
    <property type="molecule type" value="Genomic_DNA"/>
</dbReference>
<comment type="domain">
    <text evidence="9">The C-terminal coiled-coil domain is crucial for aminoacylation activity.</text>
</comment>
<evidence type="ECO:0000256" key="5">
    <source>
        <dbReference type="ARBA" id="ARBA00022917"/>
    </source>
</evidence>
<dbReference type="PROSITE" id="PS00178">
    <property type="entry name" value="AA_TRNA_LIGASE_I"/>
    <property type="match status" value="1"/>
</dbReference>
<feature type="short sequence motif" description="'KMSKS' region" evidence="9">
    <location>
        <begin position="551"/>
        <end position="555"/>
    </location>
</feature>
<dbReference type="HAMAP" id="MF_02004">
    <property type="entry name" value="Val_tRNA_synth_type1"/>
    <property type="match status" value="1"/>
</dbReference>
<dbReference type="CDD" id="cd00817">
    <property type="entry name" value="ValRS_core"/>
    <property type="match status" value="1"/>
</dbReference>
<comment type="domain">
    <text evidence="9">ValRS has two distinct active sites: one for aminoacylation and one for editing. The misactivated threonine is translocated from the active site to the editing site.</text>
</comment>
<proteinExistence type="inferred from homology"/>
<feature type="domain" description="Aminoacyl-tRNA synthetase class Ia" evidence="10">
    <location>
        <begin position="15"/>
        <end position="589"/>
    </location>
</feature>
<dbReference type="InterPro" id="IPR009080">
    <property type="entry name" value="tRNAsynth_Ia_anticodon-bd"/>
</dbReference>
<keyword evidence="4 9" id="KW-0067">ATP-binding</keyword>
<protein>
    <recommendedName>
        <fullName evidence="9">Valine--tRNA ligase</fullName>
        <ecNumber evidence="9">6.1.1.9</ecNumber>
    </recommendedName>
    <alternativeName>
        <fullName evidence="9">Valyl-tRNA synthetase</fullName>
        <shortName evidence="9">ValRS</shortName>
    </alternativeName>
</protein>
<keyword evidence="6 9" id="KW-0175">Coiled coil</keyword>
<dbReference type="InterPro" id="IPR009008">
    <property type="entry name" value="Val/Leu/Ile-tRNA-synth_edit"/>
</dbReference>
<dbReference type="Gene3D" id="1.10.730.10">
    <property type="entry name" value="Isoleucyl-tRNA Synthetase, Domain 1"/>
    <property type="match status" value="1"/>
</dbReference>
<gene>
    <name evidence="9" type="primary">valS</name>
    <name evidence="13" type="ORF">H6A31_01770</name>
</gene>
<dbReference type="InterPro" id="IPR001412">
    <property type="entry name" value="aa-tRNA-synth_I_CS"/>
</dbReference>
<sequence>MELASKYNPADVEGKWYQYWLDHKLFSSKPDGREPYTIVIPPPNVTGVLHMGHMLNNTIQDILVRRARMMGKNACWVPGTDHASIATEAKVVNRLAQQGIKKTDLTREEFLKHAWAWTEEHGGIILKQLRKLGASCDWDRTAFTMDETRSKSVIKVFVDLYNKGLIYRGVRMVNWDPKALTALSDEEVIYKEEHSKLYYLRYYIADDDMSGETGAEGEVVHRDAQGRRYAVVATTRPETIMGDTAMCINPEDPKNQWLKGKKVIVPLVGRVIPVIQDSYVDIEFGTGCLKVTPAHDVNDYMLGEKYNLPSIDIFNDNGTLSEAAGLYVGMDRFDVRAQIEKDLEAAGLLEKVEAYTNKVGFSERTNVAIEPKLSMQWFLKMQHFADMALPPVMNDELKFYPAKYKNTYRNWLENIKDWCISRQLWWGHRIPAYYLPKGGFVVAETPEKALELAKEKTGDANLKLEDLRQEDDCLDTWFSSWLWPISLFDGINNPGNEEIKYYYPTSDLVTGPDIIFFWVARMIMAGYEYMGDMPFRNVYFTGIVRDKLGRKMSKSLGNSPDPLDLIDRYGADGVRMGMMLAAPAGNDILFDEALCEQGRNFNNKIWNAFRLVKGWQVADIEQPEYAKLATEWFDSMLAKTAEEVNDLFGKYRLSEALMAVYKLFWDEFSSWYLEMVKPAYGQPIDKVTYEKTLAFFETLLKLLHPFMPFITEELWQHIYDRQPGESIMTQTLVKDMPYNETLITRFEAVKEVISGIRTIRLQKNIAQKEVLTLEVIGENPVAEFTSVIAKLCNLSEIKQVATKADGAAAFMVGTTEYAVPLGNLINVEEELKKLEADLKYQEGFLQSVLKKLSNEKFVSKAPANVIEMERKKQADAETKIAALKESIAALKR</sequence>
<keyword evidence="5 9" id="KW-0648">Protein biosynthesis</keyword>
<evidence type="ECO:0000313" key="14">
    <source>
        <dbReference type="Proteomes" id="UP000703295"/>
    </source>
</evidence>
<dbReference type="SUPFAM" id="SSF52374">
    <property type="entry name" value="Nucleotidylyl transferase"/>
    <property type="match status" value="1"/>
</dbReference>
<evidence type="ECO:0000256" key="4">
    <source>
        <dbReference type="ARBA" id="ARBA00022840"/>
    </source>
</evidence>
<dbReference type="InterPro" id="IPR002303">
    <property type="entry name" value="Valyl-tRNA_ligase"/>
</dbReference>
<keyword evidence="2 9" id="KW-0436">Ligase</keyword>
<dbReference type="Proteomes" id="UP000703295">
    <property type="component" value="Unassembled WGS sequence"/>
</dbReference>
<feature type="domain" description="Valyl-tRNA synthetase tRNA-binding arm" evidence="12">
    <location>
        <begin position="826"/>
        <end position="891"/>
    </location>
</feature>
<evidence type="ECO:0000256" key="6">
    <source>
        <dbReference type="ARBA" id="ARBA00023054"/>
    </source>
</evidence>
<evidence type="ECO:0000256" key="3">
    <source>
        <dbReference type="ARBA" id="ARBA00022741"/>
    </source>
</evidence>
<dbReference type="InterPro" id="IPR013155">
    <property type="entry name" value="M/V/L/I-tRNA-synth_anticd-bd"/>
</dbReference>
<comment type="similarity">
    <text evidence="9">Belongs to the class-I aminoacyl-tRNA synthetase family. ValS type 1 subfamily.</text>
</comment>
<dbReference type="PRINTS" id="PR00986">
    <property type="entry name" value="TRNASYNTHVAL"/>
</dbReference>
<evidence type="ECO:0000256" key="8">
    <source>
        <dbReference type="ARBA" id="ARBA00047552"/>
    </source>
</evidence>
<comment type="subcellular location">
    <subcellularLocation>
        <location evidence="9">Cytoplasm</location>
    </subcellularLocation>
</comment>
<comment type="subunit">
    <text evidence="9">Monomer.</text>
</comment>
<comment type="function">
    <text evidence="9">Catalyzes the attachment of valine to tRNA(Val). As ValRS can inadvertently accommodate and process structurally similar amino acids such as threonine, to avoid such errors, it has a 'posttransfer' editing activity that hydrolyzes mischarged Thr-tRNA(Val) in a tRNA-dependent manner.</text>
</comment>
<dbReference type="Gene3D" id="3.40.50.620">
    <property type="entry name" value="HUPs"/>
    <property type="match status" value="2"/>
</dbReference>
<dbReference type="EC" id="6.1.1.9" evidence="9"/>
<keyword evidence="14" id="KW-1185">Reference proteome</keyword>
<evidence type="ECO:0000259" key="12">
    <source>
        <dbReference type="Pfam" id="PF10458"/>
    </source>
</evidence>
<dbReference type="InterPro" id="IPR037118">
    <property type="entry name" value="Val-tRNA_synth_C_sf"/>
</dbReference>
<keyword evidence="3 9" id="KW-0547">Nucleotide-binding</keyword>
<accession>A0ABS2ESC2</accession>
<dbReference type="NCBIfam" id="TIGR00422">
    <property type="entry name" value="valS"/>
    <property type="match status" value="1"/>
</dbReference>
<dbReference type="InterPro" id="IPR010978">
    <property type="entry name" value="tRNA-bd_arm"/>
</dbReference>
<dbReference type="InterPro" id="IPR002300">
    <property type="entry name" value="aa-tRNA-synth_Ia"/>
</dbReference>
<name>A0ABS2ESC2_9BACE</name>
<keyword evidence="1 9" id="KW-0963">Cytoplasm</keyword>
<dbReference type="Gene3D" id="3.90.740.10">
    <property type="entry name" value="Valyl/Leucyl/Isoleucyl-tRNA synthetase, editing domain"/>
    <property type="match status" value="1"/>
</dbReference>
<feature type="binding site" evidence="9">
    <location>
        <position position="554"/>
    </location>
    <ligand>
        <name>ATP</name>
        <dbReference type="ChEBI" id="CHEBI:30616"/>
    </ligand>
</feature>
<dbReference type="PANTHER" id="PTHR11946">
    <property type="entry name" value="VALYL-TRNA SYNTHETASES"/>
    <property type="match status" value="1"/>
</dbReference>
<dbReference type="RefSeq" id="WP_204474164.1">
    <property type="nucleotide sequence ID" value="NZ_JACJJW010000003.1"/>
</dbReference>
<dbReference type="GO" id="GO:0004832">
    <property type="term" value="F:valine-tRNA ligase activity"/>
    <property type="evidence" value="ECO:0007669"/>
    <property type="project" value="UniProtKB-EC"/>
</dbReference>
<evidence type="ECO:0000256" key="1">
    <source>
        <dbReference type="ARBA" id="ARBA00022490"/>
    </source>
</evidence>
<dbReference type="InterPro" id="IPR019499">
    <property type="entry name" value="Val-tRNA_synth_tRNA-bd"/>
</dbReference>
<dbReference type="Gene3D" id="1.10.287.380">
    <property type="entry name" value="Valyl-tRNA synthetase, C-terminal domain"/>
    <property type="match status" value="1"/>
</dbReference>
<dbReference type="Pfam" id="PF08264">
    <property type="entry name" value="Anticodon_1"/>
    <property type="match status" value="1"/>
</dbReference>
<dbReference type="SUPFAM" id="SSF50677">
    <property type="entry name" value="ValRS/IleRS/LeuRS editing domain"/>
    <property type="match status" value="1"/>
</dbReference>
<reference evidence="13 14" key="1">
    <citation type="journal article" date="2021" name="Sci. Rep.">
        <title>The distribution of antibiotic resistance genes in chicken gut microbiota commensals.</title>
        <authorList>
            <person name="Juricova H."/>
            <person name="Matiasovicova J."/>
            <person name="Kubasova T."/>
            <person name="Cejkova D."/>
            <person name="Rychlik I."/>
        </authorList>
    </citation>
    <scope>NUCLEOTIDE SEQUENCE [LARGE SCALE GENOMIC DNA]</scope>
    <source>
        <strain evidence="13 14">An801</strain>
    </source>
</reference>
<evidence type="ECO:0000313" key="13">
    <source>
        <dbReference type="EMBL" id="MBM6757434.1"/>
    </source>
</evidence>